<dbReference type="AlphaFoldDB" id="A0A1P8UJ56"/>
<organism evidence="2 3">
    <name type="scientific">Acidihalobacter ferrooxydans</name>
    <dbReference type="NCBI Taxonomy" id="1765967"/>
    <lineage>
        <taxon>Bacteria</taxon>
        <taxon>Pseudomonadati</taxon>
        <taxon>Pseudomonadota</taxon>
        <taxon>Gammaproteobacteria</taxon>
        <taxon>Chromatiales</taxon>
        <taxon>Ectothiorhodospiraceae</taxon>
        <taxon>Acidihalobacter</taxon>
    </lineage>
</organism>
<dbReference type="Proteomes" id="UP000243807">
    <property type="component" value="Chromosome"/>
</dbReference>
<protein>
    <submittedName>
        <fullName evidence="2">Uncharacterized protein</fullName>
    </submittedName>
</protein>
<keyword evidence="3" id="KW-1185">Reference proteome</keyword>
<evidence type="ECO:0000313" key="2">
    <source>
        <dbReference type="EMBL" id="APZ43847.1"/>
    </source>
</evidence>
<feature type="region of interest" description="Disordered" evidence="1">
    <location>
        <begin position="1"/>
        <end position="51"/>
    </location>
</feature>
<sequence length="169" mass="19176">MMGRYLEKIRENAQNRTDKTDKSPLAATSVSSVSAQSGHFQKKNEAPPIHGMTAHEEASIRAWLAYIEETDPAIVAEVLTRCRRMPDARAYFLRRAKEVPQTEPDHAVTCGACRHFQRTEHPHLGHCVRGEPEAAAGLWDSDRRMCRVFEPVDRDENRHSGRQDHPKPA</sequence>
<accession>A0A1P8UJ56</accession>
<dbReference type="EMBL" id="CP019434">
    <property type="protein sequence ID" value="APZ43847.1"/>
    <property type="molecule type" value="Genomic_DNA"/>
</dbReference>
<evidence type="ECO:0000256" key="1">
    <source>
        <dbReference type="SAM" id="MobiDB-lite"/>
    </source>
</evidence>
<reference evidence="2 3" key="1">
    <citation type="submission" date="2017-01" db="EMBL/GenBank/DDBJ databases">
        <title>Draft sequence of Acidihalobacter ferrooxidans strain DSM 14175 (strain V8).</title>
        <authorList>
            <person name="Khaleque H.N."/>
            <person name="Ramsay J.P."/>
            <person name="Murphy R.J.T."/>
            <person name="Kaksonen A.H."/>
            <person name="Boxall N.J."/>
            <person name="Watkin E.L.J."/>
        </authorList>
    </citation>
    <scope>NUCLEOTIDE SEQUENCE [LARGE SCALE GENOMIC DNA]</scope>
    <source>
        <strain evidence="2 3">V8</strain>
    </source>
</reference>
<dbReference type="KEGG" id="afy:BW247_12725"/>
<proteinExistence type="predicted"/>
<feature type="compositionally biased region" description="Basic and acidic residues" evidence="1">
    <location>
        <begin position="1"/>
        <end position="22"/>
    </location>
</feature>
<gene>
    <name evidence="2" type="ORF">BW247_12725</name>
</gene>
<feature type="compositionally biased region" description="Low complexity" evidence="1">
    <location>
        <begin position="23"/>
        <end position="37"/>
    </location>
</feature>
<name>A0A1P8UJ56_9GAMM</name>
<evidence type="ECO:0000313" key="3">
    <source>
        <dbReference type="Proteomes" id="UP000243807"/>
    </source>
</evidence>
<dbReference type="STRING" id="1765967.BW247_12725"/>